<comment type="caution">
    <text evidence="3">The sequence shown here is derived from an EMBL/GenBank/DDBJ whole genome shotgun (WGS) entry which is preliminary data.</text>
</comment>
<evidence type="ECO:0000313" key="4">
    <source>
        <dbReference type="Proteomes" id="UP000179243"/>
    </source>
</evidence>
<dbReference type="InterPro" id="IPR011050">
    <property type="entry name" value="Pectin_lyase_fold/virulence"/>
</dbReference>
<dbReference type="InterPro" id="IPR012334">
    <property type="entry name" value="Pectin_lyas_fold"/>
</dbReference>
<dbReference type="InterPro" id="IPR039448">
    <property type="entry name" value="Beta_helix"/>
</dbReference>
<dbReference type="Pfam" id="PF13229">
    <property type="entry name" value="Beta_helix"/>
    <property type="match status" value="1"/>
</dbReference>
<gene>
    <name evidence="3" type="ORF">A2519_14800</name>
</gene>
<keyword evidence="1" id="KW-0732">Signal</keyword>
<dbReference type="AlphaFoldDB" id="A0A1F7F490"/>
<evidence type="ECO:0000256" key="1">
    <source>
        <dbReference type="SAM" id="SignalP"/>
    </source>
</evidence>
<name>A0A1F7F490_UNCRA</name>
<accession>A0A1F7F490</accession>
<proteinExistence type="predicted"/>
<reference evidence="3 4" key="1">
    <citation type="journal article" date="2016" name="Nat. Commun.">
        <title>Thousands of microbial genomes shed light on interconnected biogeochemical processes in an aquifer system.</title>
        <authorList>
            <person name="Anantharaman K."/>
            <person name="Brown C.T."/>
            <person name="Hug L.A."/>
            <person name="Sharon I."/>
            <person name="Castelle C.J."/>
            <person name="Probst A.J."/>
            <person name="Thomas B.C."/>
            <person name="Singh A."/>
            <person name="Wilkins M.J."/>
            <person name="Karaoz U."/>
            <person name="Brodie E.L."/>
            <person name="Williams K.H."/>
            <person name="Hubbard S.S."/>
            <person name="Banfield J.F."/>
        </authorList>
    </citation>
    <scope>NUCLEOTIDE SEQUENCE [LARGE SCALE GENOMIC DNA]</scope>
</reference>
<organism evidence="3 4">
    <name type="scientific">Candidatus Raymondbacteria bacterium RIFOXYD12_FULL_49_13</name>
    <dbReference type="NCBI Taxonomy" id="1817890"/>
    <lineage>
        <taxon>Bacteria</taxon>
        <taxon>Raymondiibacteriota</taxon>
    </lineage>
</organism>
<evidence type="ECO:0000259" key="2">
    <source>
        <dbReference type="Pfam" id="PF13229"/>
    </source>
</evidence>
<sequence length="236" mass="26335">MKHFFILSMLFTITLSQAGSVSGAIEQNTVWTADKNPIIVSGNIEVPESLSLKIEAGVVVKFDGYFHILVRGALTVTGTQDNQVLFTSNKEKPATDDWNGLIFYGEKCNSTLSYCTIKYAFKNLAWKSSPVIQNCTFTSNNYALYCSFSNSAKILSNIMEKNQFGVYCDFSSPLIQKNKITNNNYGIYCILSSAPIVGENTINSNTEKDIYLDESMGKNKSENINNHVWDLMKGLF</sequence>
<dbReference type="EMBL" id="MFYX01000126">
    <property type="protein sequence ID" value="OGK01382.1"/>
    <property type="molecule type" value="Genomic_DNA"/>
</dbReference>
<dbReference type="NCBIfam" id="TIGR03804">
    <property type="entry name" value="para_beta_helix"/>
    <property type="match status" value="1"/>
</dbReference>
<feature type="chain" id="PRO_5009528404" description="Right handed beta helix domain-containing protein" evidence="1">
    <location>
        <begin position="19"/>
        <end position="236"/>
    </location>
</feature>
<dbReference type="SUPFAM" id="SSF51126">
    <property type="entry name" value="Pectin lyase-like"/>
    <property type="match status" value="1"/>
</dbReference>
<dbReference type="InterPro" id="IPR022441">
    <property type="entry name" value="Para_beta_helix_rpt-2"/>
</dbReference>
<dbReference type="Gene3D" id="2.160.20.10">
    <property type="entry name" value="Single-stranded right-handed beta-helix, Pectin lyase-like"/>
    <property type="match status" value="1"/>
</dbReference>
<feature type="domain" description="Right handed beta helix" evidence="2">
    <location>
        <begin position="99"/>
        <end position="223"/>
    </location>
</feature>
<dbReference type="Proteomes" id="UP000179243">
    <property type="component" value="Unassembled WGS sequence"/>
</dbReference>
<feature type="signal peptide" evidence="1">
    <location>
        <begin position="1"/>
        <end position="18"/>
    </location>
</feature>
<evidence type="ECO:0000313" key="3">
    <source>
        <dbReference type="EMBL" id="OGK01382.1"/>
    </source>
</evidence>
<protein>
    <recommendedName>
        <fullName evidence="2">Right handed beta helix domain-containing protein</fullName>
    </recommendedName>
</protein>